<evidence type="ECO:0000313" key="4">
    <source>
        <dbReference type="Proteomes" id="UP001258315"/>
    </source>
</evidence>
<comment type="caution">
    <text evidence="3">The sequence shown here is derived from an EMBL/GenBank/DDBJ whole genome shotgun (WGS) entry which is preliminary data.</text>
</comment>
<dbReference type="InterPro" id="IPR011330">
    <property type="entry name" value="Glyco_hydro/deAcase_b/a-brl"/>
</dbReference>
<evidence type="ECO:0000256" key="1">
    <source>
        <dbReference type="ARBA" id="ARBA00022729"/>
    </source>
</evidence>
<proteinExistence type="predicted"/>
<dbReference type="InterPro" id="IPR002509">
    <property type="entry name" value="NODB_dom"/>
</dbReference>
<feature type="domain" description="NodB homology" evidence="2">
    <location>
        <begin position="34"/>
        <end position="252"/>
    </location>
</feature>
<evidence type="ECO:0000313" key="3">
    <source>
        <dbReference type="EMBL" id="MDT3404337.1"/>
    </source>
</evidence>
<gene>
    <name evidence="3" type="ORF">QE417_003409</name>
</gene>
<keyword evidence="3" id="KW-0378">Hydrolase</keyword>
<dbReference type="GO" id="GO:0016787">
    <property type="term" value="F:hydrolase activity"/>
    <property type="evidence" value="ECO:0007669"/>
    <property type="project" value="UniProtKB-KW"/>
</dbReference>
<dbReference type="SUPFAM" id="SSF88713">
    <property type="entry name" value="Glycoside hydrolase/deacetylase"/>
    <property type="match status" value="1"/>
</dbReference>
<sequence length="271" mass="29641">MINSGLKLLAALCTLTMVSASSQKPAGDWNGKKCAVVLTYDDAIDIDLDNVIPALDSVGFKGTFYLIGSSPVISKRMPEWRKAAANGHELGNHGLFHPCDGSMPGRSFVSPDHDLSKYTVKRAVDEVRALNTMLKAIDGKTQRTYAYPCGDLKIGDEYFYDQLKNDFAGARGVTGGLPTATQVDLSNINAYSISDKPADYMIDLVKKAQQTNTLLVFLFHGIGGGHSINESREAHRQLLQYLKANQKDIWVAPMVDVAQHIATIQHVKSKQ</sequence>
<dbReference type="Proteomes" id="UP001258315">
    <property type="component" value="Unassembled WGS sequence"/>
</dbReference>
<name>A0ABU3GX42_9SPHI</name>
<dbReference type="PANTHER" id="PTHR34216:SF11">
    <property type="entry name" value="CHITOOLIGOSACCHARIDE DEACETYLASE"/>
    <property type="match status" value="1"/>
</dbReference>
<accession>A0ABU3GX42</accession>
<dbReference type="Pfam" id="PF01522">
    <property type="entry name" value="Polysacc_deac_1"/>
    <property type="match status" value="1"/>
</dbReference>
<keyword evidence="4" id="KW-1185">Reference proteome</keyword>
<dbReference type="PROSITE" id="PS51677">
    <property type="entry name" value="NODB"/>
    <property type="match status" value="1"/>
</dbReference>
<dbReference type="EMBL" id="JAVLVU010000001">
    <property type="protein sequence ID" value="MDT3404337.1"/>
    <property type="molecule type" value="Genomic_DNA"/>
</dbReference>
<protein>
    <submittedName>
        <fullName evidence="3">Peptidoglycan/xylan/chitin deacetylase (PgdA/CDA1 family)</fullName>
        <ecNumber evidence="3">3.5.1.104</ecNumber>
    </submittedName>
</protein>
<dbReference type="Gene3D" id="3.20.20.370">
    <property type="entry name" value="Glycoside hydrolase/deacetylase"/>
    <property type="match status" value="1"/>
</dbReference>
<dbReference type="RefSeq" id="WP_311951666.1">
    <property type="nucleotide sequence ID" value="NZ_JAVLVU010000001.1"/>
</dbReference>
<dbReference type="InterPro" id="IPR051398">
    <property type="entry name" value="Polysacch_Deacetylase"/>
</dbReference>
<dbReference type="CDD" id="cd10967">
    <property type="entry name" value="CE4_GLA_like_6s"/>
    <property type="match status" value="1"/>
</dbReference>
<dbReference type="PANTHER" id="PTHR34216">
    <property type="match status" value="1"/>
</dbReference>
<keyword evidence="1" id="KW-0732">Signal</keyword>
<reference evidence="4" key="1">
    <citation type="submission" date="2023-07" db="EMBL/GenBank/DDBJ databases">
        <title>Functional and genomic diversity of the sorghum phyllosphere microbiome.</title>
        <authorList>
            <person name="Shade A."/>
        </authorList>
    </citation>
    <scope>NUCLEOTIDE SEQUENCE [LARGE SCALE GENOMIC DNA]</scope>
    <source>
        <strain evidence="4">SORGH_AS_0422</strain>
    </source>
</reference>
<organism evidence="3 4">
    <name type="scientific">Mucilaginibacter terrae</name>
    <dbReference type="NCBI Taxonomy" id="1955052"/>
    <lineage>
        <taxon>Bacteria</taxon>
        <taxon>Pseudomonadati</taxon>
        <taxon>Bacteroidota</taxon>
        <taxon>Sphingobacteriia</taxon>
        <taxon>Sphingobacteriales</taxon>
        <taxon>Sphingobacteriaceae</taxon>
        <taxon>Mucilaginibacter</taxon>
    </lineage>
</organism>
<evidence type="ECO:0000259" key="2">
    <source>
        <dbReference type="PROSITE" id="PS51677"/>
    </source>
</evidence>
<dbReference type="EC" id="3.5.1.104" evidence="3"/>